<evidence type="ECO:0000313" key="7">
    <source>
        <dbReference type="EMBL" id="CAB3362625.1"/>
    </source>
</evidence>
<gene>
    <name evidence="7" type="ORF">CLODIP_2_CD14357</name>
</gene>
<sequence length="514" mass="57876">MVKKCYIKCVEDSHDPILLPDGKEVPIGRAPETKIQNKRCSRKQVSFTANFKENTVLAKQLGDNPSFLEGGIQLFKGETRLLCHEDSIELIEGFFKHRIVFEPPPMKRAAAQGATPDEVDTTQPKKARMESLMRNGVSGGKWETVDQGKMLVFSPHSMNHSSKVASYDLDWTLIGTKSGRVYPRDADDWQILLPEVPGKLKKFHADGYKLVIFSNQAGIGTHRIIISEFQRKVENIASKLGVPIQAFISTGTSIYRKPLTGMWKYLSEQNNGVPVSISESFYCGDAAGRPEKWAPKKKKDFSCSDRLFAMNIGIKFFTPEEHFQGQTAAPFSLPTFQPLQLSAKVPLVDPPTAKLEVSEPELVVMVGGPGSGKSTFARQHLSSYTYVNMDQLKSVQKCIQEVKKTLEIKASVVVDNTNPDKKARARFLAIAKQTGVKSRCFKMLTSKEHCRHNIRFRELTDSSHAPISEMIVRQYEKNYEEPALDEGFVEIIGVNFVPRFEIKEHEKLYNQFLP</sequence>
<keyword evidence="4" id="KW-0234">DNA repair</keyword>
<dbReference type="Proteomes" id="UP000494165">
    <property type="component" value="Unassembled WGS sequence"/>
</dbReference>
<comment type="subcellular location">
    <subcellularLocation>
        <location evidence="1">Nucleus</location>
    </subcellularLocation>
</comment>
<dbReference type="GO" id="GO:0006281">
    <property type="term" value="P:DNA repair"/>
    <property type="evidence" value="ECO:0007669"/>
    <property type="project" value="UniProtKB-KW"/>
</dbReference>
<reference evidence="7 8" key="1">
    <citation type="submission" date="2020-04" db="EMBL/GenBank/DDBJ databases">
        <authorList>
            <person name="Alioto T."/>
            <person name="Alioto T."/>
            <person name="Gomez Garrido J."/>
        </authorList>
    </citation>
    <scope>NUCLEOTIDE SEQUENCE [LARGE SCALE GENOMIC DNA]</scope>
</reference>
<dbReference type="GO" id="GO:0046403">
    <property type="term" value="F:polynucleotide 3'-phosphatase activity"/>
    <property type="evidence" value="ECO:0007669"/>
    <property type="project" value="InterPro"/>
</dbReference>
<dbReference type="Gene3D" id="3.40.50.1000">
    <property type="entry name" value="HAD superfamily/HAD-like"/>
    <property type="match status" value="1"/>
</dbReference>
<dbReference type="GO" id="GO:0005634">
    <property type="term" value="C:nucleus"/>
    <property type="evidence" value="ECO:0007669"/>
    <property type="project" value="UniProtKB-SubCell"/>
</dbReference>
<keyword evidence="3" id="KW-0378">Hydrolase</keyword>
<comment type="caution">
    <text evidence="7">The sequence shown here is derived from an EMBL/GenBank/DDBJ whole genome shotgun (WGS) entry which is preliminary data.</text>
</comment>
<dbReference type="Gene3D" id="3.40.50.300">
    <property type="entry name" value="P-loop containing nucleotide triphosphate hydrolases"/>
    <property type="match status" value="1"/>
</dbReference>
<dbReference type="InterPro" id="IPR023214">
    <property type="entry name" value="HAD_sf"/>
</dbReference>
<dbReference type="FunFam" id="3.40.50.300:FF:000737">
    <property type="entry name" value="Bifunctional polynucleotide phosphatase/kinase"/>
    <property type="match status" value="1"/>
</dbReference>
<evidence type="ECO:0000256" key="3">
    <source>
        <dbReference type="ARBA" id="ARBA00022801"/>
    </source>
</evidence>
<dbReference type="InterPro" id="IPR008984">
    <property type="entry name" value="SMAD_FHA_dom_sf"/>
</dbReference>
<dbReference type="Pfam" id="PF17913">
    <property type="entry name" value="FHA_2"/>
    <property type="match status" value="1"/>
</dbReference>
<dbReference type="AlphaFoldDB" id="A0A8S1C3N2"/>
<dbReference type="SUPFAM" id="SSF52540">
    <property type="entry name" value="P-loop containing nucleoside triphosphate hydrolases"/>
    <property type="match status" value="1"/>
</dbReference>
<dbReference type="NCBIfam" id="TIGR01662">
    <property type="entry name" value="HAD-SF-IIIA"/>
    <property type="match status" value="1"/>
</dbReference>
<evidence type="ECO:0000256" key="5">
    <source>
        <dbReference type="ARBA" id="ARBA00023242"/>
    </source>
</evidence>
<dbReference type="EMBL" id="CADEPI010000009">
    <property type="protein sequence ID" value="CAB3362625.1"/>
    <property type="molecule type" value="Genomic_DNA"/>
</dbReference>
<dbReference type="SUPFAM" id="SSF49879">
    <property type="entry name" value="SMAD/FHA domain"/>
    <property type="match status" value="1"/>
</dbReference>
<protein>
    <recommendedName>
        <fullName evidence="6">PNK FHA domain-containing protein</fullName>
    </recommendedName>
</protein>
<dbReference type="Pfam" id="PF08645">
    <property type="entry name" value="PNK3P"/>
    <property type="match status" value="1"/>
</dbReference>
<feature type="domain" description="PNK FHA" evidence="6">
    <location>
        <begin position="5"/>
        <end position="70"/>
    </location>
</feature>
<dbReference type="InterPro" id="IPR013954">
    <property type="entry name" value="PNK3P"/>
</dbReference>
<dbReference type="InterPro" id="IPR027417">
    <property type="entry name" value="P-loop_NTPase"/>
</dbReference>
<dbReference type="InterPro" id="IPR041388">
    <property type="entry name" value="FHA_2"/>
</dbReference>
<dbReference type="OrthoDB" id="19045at2759"/>
<dbReference type="InterPro" id="IPR006551">
    <property type="entry name" value="Polynucleotide_phosphatase"/>
</dbReference>
<dbReference type="NCBIfam" id="TIGR01664">
    <property type="entry name" value="DNA-3'-Pase"/>
    <property type="match status" value="1"/>
</dbReference>
<proteinExistence type="predicted"/>
<dbReference type="NCBIfam" id="TIGR01663">
    <property type="entry name" value="PNK-3'Pase"/>
    <property type="match status" value="1"/>
</dbReference>
<dbReference type="GO" id="GO:0003690">
    <property type="term" value="F:double-stranded DNA binding"/>
    <property type="evidence" value="ECO:0007669"/>
    <property type="project" value="TreeGrafter"/>
</dbReference>
<keyword evidence="2" id="KW-0227">DNA damage</keyword>
<evidence type="ECO:0000256" key="2">
    <source>
        <dbReference type="ARBA" id="ARBA00022763"/>
    </source>
</evidence>
<keyword evidence="8" id="KW-1185">Reference proteome</keyword>
<keyword evidence="5" id="KW-0539">Nucleus</keyword>
<evidence type="ECO:0000256" key="1">
    <source>
        <dbReference type="ARBA" id="ARBA00004123"/>
    </source>
</evidence>
<dbReference type="InterPro" id="IPR036412">
    <property type="entry name" value="HAD-like_sf"/>
</dbReference>
<dbReference type="Pfam" id="PF13671">
    <property type="entry name" value="AAA_33"/>
    <property type="match status" value="1"/>
</dbReference>
<name>A0A8S1C3N2_9INSE</name>
<dbReference type="InterPro" id="IPR006549">
    <property type="entry name" value="HAD-SF_hydro_IIIA"/>
</dbReference>
<dbReference type="CDD" id="cd01625">
    <property type="entry name" value="HAD_PNP"/>
    <property type="match status" value="1"/>
</dbReference>
<dbReference type="FunFam" id="3.40.50.1000:FF:000078">
    <property type="entry name" value="Bifunctional polynucleotide phosphatase/kinase"/>
    <property type="match status" value="1"/>
</dbReference>
<evidence type="ECO:0000313" key="8">
    <source>
        <dbReference type="Proteomes" id="UP000494165"/>
    </source>
</evidence>
<accession>A0A8S1C3N2</accession>
<dbReference type="PANTHER" id="PTHR12083:SF9">
    <property type="entry name" value="BIFUNCTIONAL POLYNUCLEOTIDE PHOSPHATASE_KINASE"/>
    <property type="match status" value="1"/>
</dbReference>
<evidence type="ECO:0000259" key="6">
    <source>
        <dbReference type="Pfam" id="PF17913"/>
    </source>
</evidence>
<evidence type="ECO:0000256" key="4">
    <source>
        <dbReference type="ARBA" id="ARBA00023204"/>
    </source>
</evidence>
<dbReference type="PANTHER" id="PTHR12083">
    <property type="entry name" value="BIFUNCTIONAL POLYNUCLEOTIDE PHOSPHATASE/KINASE"/>
    <property type="match status" value="1"/>
</dbReference>
<dbReference type="InterPro" id="IPR006550">
    <property type="entry name" value="PNKP"/>
</dbReference>
<dbReference type="Gene3D" id="2.60.200.20">
    <property type="match status" value="1"/>
</dbReference>
<organism evidence="7 8">
    <name type="scientific">Cloeon dipterum</name>
    <dbReference type="NCBI Taxonomy" id="197152"/>
    <lineage>
        <taxon>Eukaryota</taxon>
        <taxon>Metazoa</taxon>
        <taxon>Ecdysozoa</taxon>
        <taxon>Arthropoda</taxon>
        <taxon>Hexapoda</taxon>
        <taxon>Insecta</taxon>
        <taxon>Pterygota</taxon>
        <taxon>Palaeoptera</taxon>
        <taxon>Ephemeroptera</taxon>
        <taxon>Pisciforma</taxon>
        <taxon>Baetidae</taxon>
        <taxon>Cloeon</taxon>
    </lineage>
</organism>
<dbReference type="GO" id="GO:0046404">
    <property type="term" value="F:ATP-dependent polydeoxyribonucleotide 5'-hydroxyl-kinase activity"/>
    <property type="evidence" value="ECO:0007669"/>
    <property type="project" value="InterPro"/>
</dbReference>
<dbReference type="SUPFAM" id="SSF56784">
    <property type="entry name" value="HAD-like"/>
    <property type="match status" value="1"/>
</dbReference>